<evidence type="ECO:0000256" key="7">
    <source>
        <dbReference type="ARBA" id="ARBA00022991"/>
    </source>
</evidence>
<dbReference type="KEGG" id="pmrn:116942337"/>
<dbReference type="PRINTS" id="PR00237">
    <property type="entry name" value="GPCRRHODOPSN"/>
</dbReference>
<keyword evidence="6 13" id="KW-1133">Transmembrane helix</keyword>
<dbReference type="RefSeq" id="XP_032809999.1">
    <property type="nucleotide sequence ID" value="XM_032954108.1"/>
</dbReference>
<dbReference type="Proteomes" id="UP001318040">
    <property type="component" value="Chromosome 14"/>
</dbReference>
<dbReference type="PROSITE" id="PS50262">
    <property type="entry name" value="G_PROTEIN_RECEP_F1_2"/>
    <property type="match status" value="1"/>
</dbReference>
<name>A0AAJ7T366_PETMA</name>
<comment type="similarity">
    <text evidence="13">Belongs to the G-protein coupled receptor 1 family. Opsin subfamily.</text>
</comment>
<evidence type="ECO:0000256" key="2">
    <source>
        <dbReference type="ARBA" id="ARBA00022543"/>
    </source>
</evidence>
<dbReference type="PRINTS" id="PR00238">
    <property type="entry name" value="OPSIN"/>
</dbReference>
<accession>A0AAJ7T366</accession>
<dbReference type="SUPFAM" id="SSF81321">
    <property type="entry name" value="Family A G protein-coupled receptor-like"/>
    <property type="match status" value="1"/>
</dbReference>
<organism evidence="16 17">
    <name type="scientific">Petromyzon marinus</name>
    <name type="common">Sea lamprey</name>
    <dbReference type="NCBI Taxonomy" id="7757"/>
    <lineage>
        <taxon>Eukaryota</taxon>
        <taxon>Metazoa</taxon>
        <taxon>Chordata</taxon>
        <taxon>Craniata</taxon>
        <taxon>Vertebrata</taxon>
        <taxon>Cyclostomata</taxon>
        <taxon>Hyperoartia</taxon>
        <taxon>Petromyzontiformes</taxon>
        <taxon>Petromyzontidae</taxon>
        <taxon>Petromyzon</taxon>
    </lineage>
</organism>
<protein>
    <submittedName>
        <fullName evidence="17">Parapinopsin-like</fullName>
    </submittedName>
</protein>
<dbReference type="GO" id="GO:0007601">
    <property type="term" value="P:visual perception"/>
    <property type="evidence" value="ECO:0007669"/>
    <property type="project" value="InterPro"/>
</dbReference>
<dbReference type="GeneID" id="116942337"/>
<dbReference type="PROSITE" id="PS00238">
    <property type="entry name" value="OPSIN"/>
    <property type="match status" value="1"/>
</dbReference>
<evidence type="ECO:0000256" key="6">
    <source>
        <dbReference type="ARBA" id="ARBA00022989"/>
    </source>
</evidence>
<evidence type="ECO:0000256" key="9">
    <source>
        <dbReference type="ARBA" id="ARBA00023136"/>
    </source>
</evidence>
<evidence type="ECO:0000256" key="10">
    <source>
        <dbReference type="ARBA" id="ARBA00023157"/>
    </source>
</evidence>
<dbReference type="InterPro" id="IPR001760">
    <property type="entry name" value="Opsin"/>
</dbReference>
<evidence type="ECO:0000256" key="1">
    <source>
        <dbReference type="ARBA" id="ARBA00004141"/>
    </source>
</evidence>
<dbReference type="Gene3D" id="1.20.1070.10">
    <property type="entry name" value="Rhodopsin 7-helix transmembrane proteins"/>
    <property type="match status" value="1"/>
</dbReference>
<evidence type="ECO:0000256" key="3">
    <source>
        <dbReference type="ARBA" id="ARBA00022606"/>
    </source>
</evidence>
<evidence type="ECO:0000259" key="15">
    <source>
        <dbReference type="PROSITE" id="PS50262"/>
    </source>
</evidence>
<feature type="transmembrane region" description="Helical" evidence="13">
    <location>
        <begin position="131"/>
        <end position="149"/>
    </location>
</feature>
<evidence type="ECO:0000313" key="17">
    <source>
        <dbReference type="RefSeq" id="XP_032809999.1"/>
    </source>
</evidence>
<keyword evidence="10" id="KW-1015">Disulfide bond</keyword>
<dbReference type="Pfam" id="PF00001">
    <property type="entry name" value="7tm_1"/>
    <property type="match status" value="1"/>
</dbReference>
<dbReference type="InterPro" id="IPR017452">
    <property type="entry name" value="GPCR_Rhodpsn_7TM"/>
</dbReference>
<dbReference type="PROSITE" id="PS00237">
    <property type="entry name" value="G_PROTEIN_RECEP_F1_1"/>
    <property type="match status" value="1"/>
</dbReference>
<feature type="transmembrane region" description="Helical" evidence="13">
    <location>
        <begin position="170"/>
        <end position="189"/>
    </location>
</feature>
<keyword evidence="9 13" id="KW-0472">Membrane</keyword>
<dbReference type="InterPro" id="IPR000276">
    <property type="entry name" value="GPCR_Rhodpsn"/>
</dbReference>
<dbReference type="GO" id="GO:0009881">
    <property type="term" value="F:photoreceptor activity"/>
    <property type="evidence" value="ECO:0007669"/>
    <property type="project" value="UniProtKB-KW"/>
</dbReference>
<evidence type="ECO:0000256" key="14">
    <source>
        <dbReference type="SAM" id="MobiDB-lite"/>
    </source>
</evidence>
<feature type="transmembrane region" description="Helical" evidence="13">
    <location>
        <begin position="50"/>
        <end position="75"/>
    </location>
</feature>
<feature type="transmembrane region" description="Helical" evidence="13">
    <location>
        <begin position="217"/>
        <end position="242"/>
    </location>
</feature>
<keyword evidence="5 13" id="KW-0681">Retinal protein</keyword>
<evidence type="ECO:0000256" key="8">
    <source>
        <dbReference type="ARBA" id="ARBA00023040"/>
    </source>
</evidence>
<dbReference type="GO" id="GO:0016020">
    <property type="term" value="C:membrane"/>
    <property type="evidence" value="ECO:0007669"/>
    <property type="project" value="UniProtKB-SubCell"/>
</dbReference>
<proteinExistence type="inferred from homology"/>
<feature type="transmembrane region" description="Helical" evidence="13">
    <location>
        <begin position="262"/>
        <end position="290"/>
    </location>
</feature>
<feature type="compositionally biased region" description="Basic and acidic residues" evidence="14">
    <location>
        <begin position="347"/>
        <end position="364"/>
    </location>
</feature>
<dbReference type="GO" id="GO:0004930">
    <property type="term" value="F:G protein-coupled receptor activity"/>
    <property type="evidence" value="ECO:0007669"/>
    <property type="project" value="UniProtKB-KW"/>
</dbReference>
<comment type="subcellular location">
    <subcellularLocation>
        <location evidence="1 13">Membrane</location>
        <topology evidence="1 13">Multi-pass membrane protein</topology>
    </subcellularLocation>
</comment>
<keyword evidence="4 13" id="KW-0812">Transmembrane</keyword>
<keyword evidence="7 13" id="KW-0157">Chromophore</keyword>
<keyword evidence="2 13" id="KW-0600">Photoreceptor protein</keyword>
<dbReference type="AlphaFoldDB" id="A0AAJ7T366"/>
<gene>
    <name evidence="17" type="primary">LOC116942337</name>
</gene>
<dbReference type="InterPro" id="IPR050125">
    <property type="entry name" value="GPCR_opsins"/>
</dbReference>
<evidence type="ECO:0000256" key="5">
    <source>
        <dbReference type="ARBA" id="ARBA00022925"/>
    </source>
</evidence>
<evidence type="ECO:0000256" key="12">
    <source>
        <dbReference type="ARBA" id="ARBA00023224"/>
    </source>
</evidence>
<keyword evidence="12 13" id="KW-0807">Transducer</keyword>
<keyword evidence="16" id="KW-1185">Reference proteome</keyword>
<dbReference type="PANTHER" id="PTHR24240">
    <property type="entry name" value="OPSIN"/>
    <property type="match status" value="1"/>
</dbReference>
<sequence>MVTMKMTTTMMVMMMMMTSTTIKPSSSHLLEASSTNETSAATPVPSLGPVGYGLLAALMGVTTAASVTLNSIVVATTVRYRALRQPLNYALLSLACADLGVALGGGVATTVTNAMRSQLLMEDALCQVEGFLVAFFGLAGLNSICVLAAERFVMVCCPISSLRFRGSHALLALGAAWLWALAWSTPPLLGWGRYGPEGLGTSCAPDWPERSPLGRSYILSFLLFCFVLPLLFIVFCYGSLLLSLHRASRVKYSGTQRAEQRVGVMVLLMIVAFLFCWLPYAACALVVIFQPGIQLSPLAASIPLYAAKSSTAYNPIIYILLNRQFRDHIHRMLCGARKPPKPQVGTEPERAAHGRRENDAVSQL</sequence>
<evidence type="ECO:0000256" key="4">
    <source>
        <dbReference type="ARBA" id="ARBA00022692"/>
    </source>
</evidence>
<evidence type="ECO:0000313" key="16">
    <source>
        <dbReference type="Proteomes" id="UP001318040"/>
    </source>
</evidence>
<keyword evidence="8 13" id="KW-0297">G-protein coupled receptor</keyword>
<evidence type="ECO:0000256" key="13">
    <source>
        <dbReference type="RuleBase" id="RU004951"/>
    </source>
</evidence>
<feature type="domain" description="G-protein coupled receptors family 1 profile" evidence="15">
    <location>
        <begin position="69"/>
        <end position="318"/>
    </location>
</feature>
<dbReference type="InterPro" id="IPR027430">
    <property type="entry name" value="Retinal_BS"/>
</dbReference>
<feature type="transmembrane region" description="Helical" evidence="13">
    <location>
        <begin position="87"/>
        <end position="111"/>
    </location>
</feature>
<keyword evidence="11 13" id="KW-0675">Receptor</keyword>
<dbReference type="GO" id="GO:0007602">
    <property type="term" value="P:phototransduction"/>
    <property type="evidence" value="ECO:0007669"/>
    <property type="project" value="UniProtKB-KW"/>
</dbReference>
<keyword evidence="3 13" id="KW-0716">Sensory transduction</keyword>
<feature type="transmembrane region" description="Helical" evidence="13">
    <location>
        <begin position="302"/>
        <end position="321"/>
    </location>
</feature>
<evidence type="ECO:0000256" key="11">
    <source>
        <dbReference type="ARBA" id="ARBA00023170"/>
    </source>
</evidence>
<reference evidence="17" key="1">
    <citation type="submission" date="2025-08" db="UniProtKB">
        <authorList>
            <consortium name="RefSeq"/>
        </authorList>
    </citation>
    <scope>IDENTIFICATION</scope>
    <source>
        <tissue evidence="17">Sperm</tissue>
    </source>
</reference>
<feature type="region of interest" description="Disordered" evidence="14">
    <location>
        <begin position="336"/>
        <end position="364"/>
    </location>
</feature>